<feature type="DNA-binding region" description="H-T-H motif" evidence="4">
    <location>
        <begin position="41"/>
        <end position="60"/>
    </location>
</feature>
<sequence length="214" mass="24338">MSNPEQCNDNQAMTPKGRERQRRILDAAREVFLEQGFENASIGEIMKRAGGSMSTLYRCFGNKLGLFEAMMQQATNDLFDSVDDRVVWHDGLEEGLRSFGRRFIEQINTPHAIALFRLVISVNGADREDIQRIFYANGPERVRSRLTEFLRSQADKGRLKVDSCELAAGQFIDLIKEPWHQQALFGVAYPPDLPEKSLEQGIAIFLDGTRIKEL</sequence>
<dbReference type="InterPro" id="IPR001647">
    <property type="entry name" value="HTH_TetR"/>
</dbReference>
<feature type="domain" description="HTH tetR-type" evidence="6">
    <location>
        <begin position="18"/>
        <end position="78"/>
    </location>
</feature>
<dbReference type="Pfam" id="PF14246">
    <property type="entry name" value="TetR_C_7"/>
    <property type="match status" value="1"/>
</dbReference>
<accession>A0A1H6AN03</accession>
<dbReference type="InterPro" id="IPR039536">
    <property type="entry name" value="TetR_C_Proteobacteria"/>
</dbReference>
<dbReference type="Pfam" id="PF00440">
    <property type="entry name" value="TetR_N"/>
    <property type="match status" value="1"/>
</dbReference>
<organism evidence="7 8">
    <name type="scientific">Marinobacterium lutimaris</name>
    <dbReference type="NCBI Taxonomy" id="568106"/>
    <lineage>
        <taxon>Bacteria</taxon>
        <taxon>Pseudomonadati</taxon>
        <taxon>Pseudomonadota</taxon>
        <taxon>Gammaproteobacteria</taxon>
        <taxon>Oceanospirillales</taxon>
        <taxon>Oceanospirillaceae</taxon>
        <taxon>Marinobacterium</taxon>
    </lineage>
</organism>
<name>A0A1H6AN03_9GAMM</name>
<evidence type="ECO:0000313" key="8">
    <source>
        <dbReference type="Proteomes" id="UP000236745"/>
    </source>
</evidence>
<dbReference type="GO" id="GO:0003700">
    <property type="term" value="F:DNA-binding transcription factor activity"/>
    <property type="evidence" value="ECO:0007669"/>
    <property type="project" value="TreeGrafter"/>
</dbReference>
<proteinExistence type="predicted"/>
<keyword evidence="8" id="KW-1185">Reference proteome</keyword>
<evidence type="ECO:0000256" key="4">
    <source>
        <dbReference type="PROSITE-ProRule" id="PRU00335"/>
    </source>
</evidence>
<dbReference type="InterPro" id="IPR036271">
    <property type="entry name" value="Tet_transcr_reg_TetR-rel_C_sf"/>
</dbReference>
<dbReference type="Proteomes" id="UP000236745">
    <property type="component" value="Unassembled WGS sequence"/>
</dbReference>
<evidence type="ECO:0000256" key="2">
    <source>
        <dbReference type="ARBA" id="ARBA00023125"/>
    </source>
</evidence>
<dbReference type="PROSITE" id="PS50977">
    <property type="entry name" value="HTH_TETR_2"/>
    <property type="match status" value="1"/>
</dbReference>
<protein>
    <submittedName>
        <fullName evidence="7">Transcriptional regulator, TetR family</fullName>
    </submittedName>
</protein>
<dbReference type="InterPro" id="IPR050109">
    <property type="entry name" value="HTH-type_TetR-like_transc_reg"/>
</dbReference>
<dbReference type="AlphaFoldDB" id="A0A1H6AN03"/>
<keyword evidence="1" id="KW-0805">Transcription regulation</keyword>
<dbReference type="GO" id="GO:0000976">
    <property type="term" value="F:transcription cis-regulatory region binding"/>
    <property type="evidence" value="ECO:0007669"/>
    <property type="project" value="TreeGrafter"/>
</dbReference>
<gene>
    <name evidence="7" type="ORF">SAMN05444390_10298</name>
</gene>
<keyword evidence="2 4" id="KW-0238">DNA-binding</keyword>
<keyword evidence="3" id="KW-0804">Transcription</keyword>
<dbReference type="EMBL" id="FNVQ01000002">
    <property type="protein sequence ID" value="SEG49554.1"/>
    <property type="molecule type" value="Genomic_DNA"/>
</dbReference>
<dbReference type="InterPro" id="IPR009057">
    <property type="entry name" value="Homeodomain-like_sf"/>
</dbReference>
<dbReference type="PANTHER" id="PTHR30055:SF146">
    <property type="entry name" value="HTH-TYPE TRANSCRIPTIONAL DUAL REGULATOR CECR"/>
    <property type="match status" value="1"/>
</dbReference>
<dbReference type="OrthoDB" id="8535430at2"/>
<evidence type="ECO:0000259" key="6">
    <source>
        <dbReference type="PROSITE" id="PS50977"/>
    </source>
</evidence>
<dbReference type="SUPFAM" id="SSF48498">
    <property type="entry name" value="Tetracyclin repressor-like, C-terminal domain"/>
    <property type="match status" value="1"/>
</dbReference>
<dbReference type="PANTHER" id="PTHR30055">
    <property type="entry name" value="HTH-TYPE TRANSCRIPTIONAL REGULATOR RUTR"/>
    <property type="match status" value="1"/>
</dbReference>
<dbReference type="PRINTS" id="PR00455">
    <property type="entry name" value="HTHTETR"/>
</dbReference>
<evidence type="ECO:0000256" key="3">
    <source>
        <dbReference type="ARBA" id="ARBA00023163"/>
    </source>
</evidence>
<reference evidence="7 8" key="1">
    <citation type="submission" date="2016-10" db="EMBL/GenBank/DDBJ databases">
        <authorList>
            <person name="de Groot N.N."/>
        </authorList>
    </citation>
    <scope>NUCLEOTIDE SEQUENCE [LARGE SCALE GENOMIC DNA]</scope>
    <source>
        <strain evidence="7 8">DSM 22012</strain>
    </source>
</reference>
<evidence type="ECO:0000313" key="7">
    <source>
        <dbReference type="EMBL" id="SEG49554.1"/>
    </source>
</evidence>
<dbReference type="RefSeq" id="WP_160115503.1">
    <property type="nucleotide sequence ID" value="NZ_FNVQ01000002.1"/>
</dbReference>
<dbReference type="FunFam" id="1.10.10.60:FF:000141">
    <property type="entry name" value="TetR family transcriptional regulator"/>
    <property type="match status" value="1"/>
</dbReference>
<evidence type="ECO:0000256" key="1">
    <source>
        <dbReference type="ARBA" id="ARBA00023015"/>
    </source>
</evidence>
<dbReference type="Gene3D" id="1.10.10.60">
    <property type="entry name" value="Homeodomain-like"/>
    <property type="match status" value="1"/>
</dbReference>
<feature type="compositionally biased region" description="Polar residues" evidence="5">
    <location>
        <begin position="1"/>
        <end position="13"/>
    </location>
</feature>
<feature type="region of interest" description="Disordered" evidence="5">
    <location>
        <begin position="1"/>
        <end position="20"/>
    </location>
</feature>
<evidence type="ECO:0000256" key="5">
    <source>
        <dbReference type="SAM" id="MobiDB-lite"/>
    </source>
</evidence>
<dbReference type="Gene3D" id="1.10.357.10">
    <property type="entry name" value="Tetracycline Repressor, domain 2"/>
    <property type="match status" value="1"/>
</dbReference>
<dbReference type="SUPFAM" id="SSF46689">
    <property type="entry name" value="Homeodomain-like"/>
    <property type="match status" value="1"/>
</dbReference>